<gene>
    <name evidence="2" type="ORF">ACFQO6_11330</name>
</gene>
<proteinExistence type="predicted"/>
<keyword evidence="1" id="KW-1133">Transmembrane helix</keyword>
<dbReference type="Proteomes" id="UP001596524">
    <property type="component" value="Unassembled WGS sequence"/>
</dbReference>
<dbReference type="RefSeq" id="WP_255888613.1">
    <property type="nucleotide sequence ID" value="NZ_JAFMZM010000001.1"/>
</dbReference>
<feature type="transmembrane region" description="Helical" evidence="1">
    <location>
        <begin position="40"/>
        <end position="63"/>
    </location>
</feature>
<reference evidence="3" key="1">
    <citation type="journal article" date="2019" name="Int. J. Syst. Evol. Microbiol.">
        <title>The Global Catalogue of Microorganisms (GCM) 10K type strain sequencing project: providing services to taxonomists for standard genome sequencing and annotation.</title>
        <authorList>
            <consortium name="The Broad Institute Genomics Platform"/>
            <consortium name="The Broad Institute Genome Sequencing Center for Infectious Disease"/>
            <person name="Wu L."/>
            <person name="Ma J."/>
        </authorList>
    </citation>
    <scope>NUCLEOTIDE SEQUENCE [LARGE SCALE GENOMIC DNA]</scope>
    <source>
        <strain evidence="3">FCH27</strain>
    </source>
</reference>
<feature type="transmembrane region" description="Helical" evidence="1">
    <location>
        <begin position="101"/>
        <end position="122"/>
    </location>
</feature>
<accession>A0ABW2N3X3</accession>
<evidence type="ECO:0000313" key="3">
    <source>
        <dbReference type="Proteomes" id="UP001596524"/>
    </source>
</evidence>
<protein>
    <submittedName>
        <fullName evidence="2">Uncharacterized protein</fullName>
    </submittedName>
</protein>
<organism evidence="2 3">
    <name type="scientific">Nocardioides astragali</name>
    <dbReference type="NCBI Taxonomy" id="1776736"/>
    <lineage>
        <taxon>Bacteria</taxon>
        <taxon>Bacillati</taxon>
        <taxon>Actinomycetota</taxon>
        <taxon>Actinomycetes</taxon>
        <taxon>Propionibacteriales</taxon>
        <taxon>Nocardioidaceae</taxon>
        <taxon>Nocardioides</taxon>
    </lineage>
</organism>
<name>A0ABW2N3X3_9ACTN</name>
<feature type="transmembrane region" description="Helical" evidence="1">
    <location>
        <begin position="12"/>
        <end position="34"/>
    </location>
</feature>
<dbReference type="EMBL" id="JBHTCH010000014">
    <property type="protein sequence ID" value="MFC7360863.1"/>
    <property type="molecule type" value="Genomic_DNA"/>
</dbReference>
<evidence type="ECO:0000256" key="1">
    <source>
        <dbReference type="SAM" id="Phobius"/>
    </source>
</evidence>
<feature type="transmembrane region" description="Helical" evidence="1">
    <location>
        <begin position="75"/>
        <end position="95"/>
    </location>
</feature>
<comment type="caution">
    <text evidence="2">The sequence shown here is derived from an EMBL/GenBank/DDBJ whole genome shotgun (WGS) entry which is preliminary data.</text>
</comment>
<keyword evidence="1" id="KW-0472">Membrane</keyword>
<keyword evidence="3" id="KW-1185">Reference proteome</keyword>
<evidence type="ECO:0000313" key="2">
    <source>
        <dbReference type="EMBL" id="MFC7360863.1"/>
    </source>
</evidence>
<sequence length="133" mass="13409">MVQLTARRRIGTVSAAFGVVAGLLAGALGVGLVLEADSAFGRAWSSAFIVFGVVSVLGAVVSARPLEADSPAARTAGLATLVLLGGWAAVAAVVGAVEESWLWGVLLGAAALYLLSAAARLWRRAPRGAAARR</sequence>
<keyword evidence="1" id="KW-0812">Transmembrane</keyword>